<name>A0ACC2AHH7_DIPCM</name>
<dbReference type="Proteomes" id="UP001162992">
    <property type="component" value="Chromosome 21"/>
</dbReference>
<dbReference type="EMBL" id="CM055112">
    <property type="protein sequence ID" value="KAJ7516905.1"/>
    <property type="molecule type" value="Genomic_DNA"/>
</dbReference>
<evidence type="ECO:0000313" key="2">
    <source>
        <dbReference type="Proteomes" id="UP001162992"/>
    </source>
</evidence>
<evidence type="ECO:0000313" key="1">
    <source>
        <dbReference type="EMBL" id="KAJ7516905.1"/>
    </source>
</evidence>
<protein>
    <submittedName>
        <fullName evidence="1">Uncharacterized protein</fullName>
    </submittedName>
</protein>
<keyword evidence="2" id="KW-1185">Reference proteome</keyword>
<accession>A0ACC2AHH7</accession>
<proteinExistence type="predicted"/>
<comment type="caution">
    <text evidence="1">The sequence shown here is derived from an EMBL/GenBank/DDBJ whole genome shotgun (WGS) entry which is preliminary data.</text>
</comment>
<sequence length="226" mass="25337">MCLEAVRMSDATGSVGDTASHARDFLQNTLGAIFNATPHGGAPLADAVKKLDIFQKASPVLKLLADHVQLTDLTDDFDQYRRKWNWKTYGLGEVLPVALAGIETVVVPEVYGRRDKVDFYATVDTANRFSICKPDSKTHQSYVWIKRHVKDMLDKEFEAVIDRPYRAMHGLICSEKVDEALRYIQNIPDNSQNISKQLLEAGVMLSLMEVLKSDSSERKRGNMGFG</sequence>
<reference evidence="2" key="1">
    <citation type="journal article" date="2024" name="Proc. Natl. Acad. Sci. U.S.A.">
        <title>Extraordinary preservation of gene collinearity over three hundred million years revealed in homosporous lycophytes.</title>
        <authorList>
            <person name="Li C."/>
            <person name="Wickell D."/>
            <person name="Kuo L.Y."/>
            <person name="Chen X."/>
            <person name="Nie B."/>
            <person name="Liao X."/>
            <person name="Peng D."/>
            <person name="Ji J."/>
            <person name="Jenkins J."/>
            <person name="Williams M."/>
            <person name="Shu S."/>
            <person name="Plott C."/>
            <person name="Barry K."/>
            <person name="Rajasekar S."/>
            <person name="Grimwood J."/>
            <person name="Han X."/>
            <person name="Sun S."/>
            <person name="Hou Z."/>
            <person name="He W."/>
            <person name="Dai G."/>
            <person name="Sun C."/>
            <person name="Schmutz J."/>
            <person name="Leebens-Mack J.H."/>
            <person name="Li F.W."/>
            <person name="Wang L."/>
        </authorList>
    </citation>
    <scope>NUCLEOTIDE SEQUENCE [LARGE SCALE GENOMIC DNA]</scope>
    <source>
        <strain evidence="2">cv. PW_Plant_1</strain>
    </source>
</reference>
<organism evidence="1 2">
    <name type="scientific">Diphasiastrum complanatum</name>
    <name type="common">Issler's clubmoss</name>
    <name type="synonym">Lycopodium complanatum</name>
    <dbReference type="NCBI Taxonomy" id="34168"/>
    <lineage>
        <taxon>Eukaryota</taxon>
        <taxon>Viridiplantae</taxon>
        <taxon>Streptophyta</taxon>
        <taxon>Embryophyta</taxon>
        <taxon>Tracheophyta</taxon>
        <taxon>Lycopodiopsida</taxon>
        <taxon>Lycopodiales</taxon>
        <taxon>Lycopodiaceae</taxon>
        <taxon>Lycopodioideae</taxon>
        <taxon>Diphasiastrum</taxon>
    </lineage>
</organism>
<gene>
    <name evidence="1" type="ORF">O6H91_21G003700</name>
</gene>